<dbReference type="GO" id="GO:0005634">
    <property type="term" value="C:nucleus"/>
    <property type="evidence" value="ECO:0007669"/>
    <property type="project" value="UniProtKB-SubCell"/>
</dbReference>
<dbReference type="GO" id="GO:0008270">
    <property type="term" value="F:zinc ion binding"/>
    <property type="evidence" value="ECO:0007669"/>
    <property type="project" value="UniProtKB-KW"/>
</dbReference>
<evidence type="ECO:0000256" key="2">
    <source>
        <dbReference type="ARBA" id="ARBA00022723"/>
    </source>
</evidence>
<comment type="subcellular location">
    <subcellularLocation>
        <location evidence="1">Nucleus</location>
    </subcellularLocation>
</comment>
<feature type="region of interest" description="Disordered" evidence="6">
    <location>
        <begin position="500"/>
        <end position="522"/>
    </location>
</feature>
<evidence type="ECO:0000313" key="8">
    <source>
        <dbReference type="EMBL" id="GAU94871.1"/>
    </source>
</evidence>
<comment type="caution">
    <text evidence="8">The sequence shown here is derived from an EMBL/GenBank/DDBJ whole genome shotgun (WGS) entry which is preliminary data.</text>
</comment>
<evidence type="ECO:0000256" key="1">
    <source>
        <dbReference type="ARBA" id="ARBA00004123"/>
    </source>
</evidence>
<dbReference type="Proteomes" id="UP000186922">
    <property type="component" value="Unassembled WGS sequence"/>
</dbReference>
<protein>
    <recommendedName>
        <fullName evidence="7">DUF659 domain-containing protein</fullName>
    </recommendedName>
</protein>
<dbReference type="InterPro" id="IPR052035">
    <property type="entry name" value="ZnF_BED_domain_contain"/>
</dbReference>
<sequence length="592" mass="67426">MMSITKDEQKQFEELYGDACVSCNIPFSAAEDARMERLLKYLRPSVVIPSRFTVSRRIVPARIAEATSEVTSKLTDQTFLTLTFDGFKNVNRDKILGFLLTVRDESGTINITLGSALDITGVNYDGEYLMNESLQKITQVKKEYKTDVRYVTCDSDGAHRKARRLLSEKLPHILFSPCNAHQINLIIQDVIKFVPQFKETLRQSDVVSNWFRKSSLSQGKLRDLQFEFYSKEISMPGWTQTRWYSIYVSVQRVLDSKSALQMYGVRFGTNLGLVPFELKVVLDEDDFWAGAREIAVVLKPLVEAQEEAESDNCTIADMGAAVRNIYLSFSHLRDRDISWTRMSQLEKRWRSFYQTDVVAVAMFLHPKYKLNLFRSDPAKVHSGVIYKRASDLYRQFFRNDPTKLLTSAIHYSGSKNIFDAKYTRQLSNPIDYWSYAETEHAELAQLAKFLLSACPHAAAVERFWKKMKEVHTANRNRLHRSLVGGMCTLKMKFCREDNVRDAEKQKKTEKKAGEGETTSHCGVPTIEIEGGAIADQGSRSGDLMRLESQISELDELFAQDNEAAEEDGDGDQPALSGEKFFTLAELFNTSGV</sequence>
<evidence type="ECO:0000256" key="3">
    <source>
        <dbReference type="ARBA" id="ARBA00022771"/>
    </source>
</evidence>
<feature type="compositionally biased region" description="Basic and acidic residues" evidence="6">
    <location>
        <begin position="500"/>
        <end position="514"/>
    </location>
</feature>
<dbReference type="PANTHER" id="PTHR46481:SF10">
    <property type="entry name" value="ZINC FINGER BED DOMAIN-CONTAINING PROTEIN 39"/>
    <property type="match status" value="1"/>
</dbReference>
<evidence type="ECO:0000313" key="9">
    <source>
        <dbReference type="Proteomes" id="UP000186922"/>
    </source>
</evidence>
<feature type="domain" description="DUF659" evidence="7">
    <location>
        <begin position="75"/>
        <end position="204"/>
    </location>
</feature>
<accession>A0A1D1UZH5</accession>
<keyword evidence="5" id="KW-0539">Nucleus</keyword>
<evidence type="ECO:0000256" key="5">
    <source>
        <dbReference type="ARBA" id="ARBA00023242"/>
    </source>
</evidence>
<name>A0A1D1UZH5_RAMVA</name>
<keyword evidence="2" id="KW-0479">Metal-binding</keyword>
<dbReference type="SUPFAM" id="SSF53098">
    <property type="entry name" value="Ribonuclease H-like"/>
    <property type="match status" value="1"/>
</dbReference>
<evidence type="ECO:0000259" key="7">
    <source>
        <dbReference type="Pfam" id="PF04937"/>
    </source>
</evidence>
<organism evidence="8 9">
    <name type="scientific">Ramazzottius varieornatus</name>
    <name type="common">Water bear</name>
    <name type="synonym">Tardigrade</name>
    <dbReference type="NCBI Taxonomy" id="947166"/>
    <lineage>
        <taxon>Eukaryota</taxon>
        <taxon>Metazoa</taxon>
        <taxon>Ecdysozoa</taxon>
        <taxon>Tardigrada</taxon>
        <taxon>Eutardigrada</taxon>
        <taxon>Parachela</taxon>
        <taxon>Hypsibioidea</taxon>
        <taxon>Ramazzottiidae</taxon>
        <taxon>Ramazzottius</taxon>
    </lineage>
</organism>
<proteinExistence type="predicted"/>
<dbReference type="InterPro" id="IPR012337">
    <property type="entry name" value="RNaseH-like_sf"/>
</dbReference>
<dbReference type="EMBL" id="BDGG01000003">
    <property type="protein sequence ID" value="GAU94871.1"/>
    <property type="molecule type" value="Genomic_DNA"/>
</dbReference>
<dbReference type="STRING" id="947166.A0A1D1UZH5"/>
<keyword evidence="4" id="KW-0862">Zinc</keyword>
<gene>
    <name evidence="8" type="primary">RvY_06577</name>
    <name evidence="8" type="synonym">RvY_06577.1</name>
    <name evidence="8" type="ORF">RvY_06577-1</name>
</gene>
<keyword evidence="3" id="KW-0863">Zinc-finger</keyword>
<reference evidence="8 9" key="1">
    <citation type="journal article" date="2016" name="Nat. Commun.">
        <title>Extremotolerant tardigrade genome and improved radiotolerance of human cultured cells by tardigrade-unique protein.</title>
        <authorList>
            <person name="Hashimoto T."/>
            <person name="Horikawa D.D."/>
            <person name="Saito Y."/>
            <person name="Kuwahara H."/>
            <person name="Kozuka-Hata H."/>
            <person name="Shin-I T."/>
            <person name="Minakuchi Y."/>
            <person name="Ohishi K."/>
            <person name="Motoyama A."/>
            <person name="Aizu T."/>
            <person name="Enomoto A."/>
            <person name="Kondo K."/>
            <person name="Tanaka S."/>
            <person name="Hara Y."/>
            <person name="Koshikawa S."/>
            <person name="Sagara H."/>
            <person name="Miura T."/>
            <person name="Yokobori S."/>
            <person name="Miyagawa K."/>
            <person name="Suzuki Y."/>
            <person name="Kubo T."/>
            <person name="Oyama M."/>
            <person name="Kohara Y."/>
            <person name="Fujiyama A."/>
            <person name="Arakawa K."/>
            <person name="Katayama T."/>
            <person name="Toyoda A."/>
            <person name="Kunieda T."/>
        </authorList>
    </citation>
    <scope>NUCLEOTIDE SEQUENCE [LARGE SCALE GENOMIC DNA]</scope>
    <source>
        <strain evidence="8 9">YOKOZUNA-1</strain>
    </source>
</reference>
<keyword evidence="9" id="KW-1185">Reference proteome</keyword>
<dbReference type="Pfam" id="PF04937">
    <property type="entry name" value="DUF659"/>
    <property type="match status" value="1"/>
</dbReference>
<dbReference type="InterPro" id="IPR007021">
    <property type="entry name" value="DUF659"/>
</dbReference>
<evidence type="ECO:0000256" key="4">
    <source>
        <dbReference type="ARBA" id="ARBA00022833"/>
    </source>
</evidence>
<dbReference type="OrthoDB" id="8060616at2759"/>
<dbReference type="AlphaFoldDB" id="A0A1D1UZH5"/>
<evidence type="ECO:0000256" key="6">
    <source>
        <dbReference type="SAM" id="MobiDB-lite"/>
    </source>
</evidence>
<dbReference type="PANTHER" id="PTHR46481">
    <property type="entry name" value="ZINC FINGER BED DOMAIN-CONTAINING PROTEIN 4"/>
    <property type="match status" value="1"/>
</dbReference>